<dbReference type="STRING" id="105785.A0A2J7PUU8"/>
<feature type="non-terminal residue" evidence="1">
    <location>
        <position position="1"/>
    </location>
</feature>
<dbReference type="Proteomes" id="UP000235965">
    <property type="component" value="Unassembled WGS sequence"/>
</dbReference>
<dbReference type="Gene3D" id="3.30.420.10">
    <property type="entry name" value="Ribonuclease H-like superfamily/Ribonuclease H"/>
    <property type="match status" value="1"/>
</dbReference>
<sequence length="67" mass="7871">PRIEEMFGDAEIYFQQDGAPLHYHREVRPYFSTTLSDRSPELTPMDFFLWGYPIDKVYAATPATVRE</sequence>
<name>A0A2J7PUU8_9NEOP</name>
<dbReference type="PANTHER" id="PTHR47326:SF1">
    <property type="entry name" value="HTH PSQ-TYPE DOMAIN-CONTAINING PROTEIN"/>
    <property type="match status" value="1"/>
</dbReference>
<protein>
    <submittedName>
        <fullName evidence="1">Uncharacterized protein</fullName>
    </submittedName>
</protein>
<dbReference type="AlphaFoldDB" id="A0A2J7PUU8"/>
<dbReference type="PANTHER" id="PTHR47326">
    <property type="entry name" value="TRANSPOSABLE ELEMENT TC3 TRANSPOSASE-LIKE PROTEIN"/>
    <property type="match status" value="1"/>
</dbReference>
<dbReference type="InterPro" id="IPR036397">
    <property type="entry name" value="RNaseH_sf"/>
</dbReference>
<dbReference type="EMBL" id="NEVH01021193">
    <property type="protein sequence ID" value="PNF20103.1"/>
    <property type="molecule type" value="Genomic_DNA"/>
</dbReference>
<keyword evidence="2" id="KW-1185">Reference proteome</keyword>
<evidence type="ECO:0000313" key="1">
    <source>
        <dbReference type="EMBL" id="PNF20103.1"/>
    </source>
</evidence>
<organism evidence="1 2">
    <name type="scientific">Cryptotermes secundus</name>
    <dbReference type="NCBI Taxonomy" id="105785"/>
    <lineage>
        <taxon>Eukaryota</taxon>
        <taxon>Metazoa</taxon>
        <taxon>Ecdysozoa</taxon>
        <taxon>Arthropoda</taxon>
        <taxon>Hexapoda</taxon>
        <taxon>Insecta</taxon>
        <taxon>Pterygota</taxon>
        <taxon>Neoptera</taxon>
        <taxon>Polyneoptera</taxon>
        <taxon>Dictyoptera</taxon>
        <taxon>Blattodea</taxon>
        <taxon>Blattoidea</taxon>
        <taxon>Termitoidae</taxon>
        <taxon>Kalotermitidae</taxon>
        <taxon>Cryptotermitinae</taxon>
        <taxon>Cryptotermes</taxon>
    </lineage>
</organism>
<dbReference type="GO" id="GO:0003676">
    <property type="term" value="F:nucleic acid binding"/>
    <property type="evidence" value="ECO:0007669"/>
    <property type="project" value="InterPro"/>
</dbReference>
<proteinExistence type="predicted"/>
<comment type="caution">
    <text evidence="1">The sequence shown here is derived from an EMBL/GenBank/DDBJ whole genome shotgun (WGS) entry which is preliminary data.</text>
</comment>
<gene>
    <name evidence="1" type="ORF">B7P43_G05272</name>
</gene>
<reference evidence="1 2" key="1">
    <citation type="submission" date="2017-12" db="EMBL/GenBank/DDBJ databases">
        <title>Hemimetabolous genomes reveal molecular basis of termite eusociality.</title>
        <authorList>
            <person name="Harrison M.C."/>
            <person name="Jongepier E."/>
            <person name="Robertson H.M."/>
            <person name="Arning N."/>
            <person name="Bitard-Feildel T."/>
            <person name="Chao H."/>
            <person name="Childers C.P."/>
            <person name="Dinh H."/>
            <person name="Doddapaneni H."/>
            <person name="Dugan S."/>
            <person name="Gowin J."/>
            <person name="Greiner C."/>
            <person name="Han Y."/>
            <person name="Hu H."/>
            <person name="Hughes D.S.T."/>
            <person name="Huylmans A.-K."/>
            <person name="Kemena C."/>
            <person name="Kremer L.P.M."/>
            <person name="Lee S.L."/>
            <person name="Lopez-Ezquerra A."/>
            <person name="Mallet L."/>
            <person name="Monroy-Kuhn J.M."/>
            <person name="Moser A."/>
            <person name="Murali S.C."/>
            <person name="Muzny D.M."/>
            <person name="Otani S."/>
            <person name="Piulachs M.-D."/>
            <person name="Poelchau M."/>
            <person name="Qu J."/>
            <person name="Schaub F."/>
            <person name="Wada-Katsumata A."/>
            <person name="Worley K.C."/>
            <person name="Xie Q."/>
            <person name="Ylla G."/>
            <person name="Poulsen M."/>
            <person name="Gibbs R.A."/>
            <person name="Schal C."/>
            <person name="Richards S."/>
            <person name="Belles X."/>
            <person name="Korb J."/>
            <person name="Bornberg-Bauer E."/>
        </authorList>
    </citation>
    <scope>NUCLEOTIDE SEQUENCE [LARGE SCALE GENOMIC DNA]</scope>
    <source>
        <tissue evidence="1">Whole body</tissue>
    </source>
</reference>
<accession>A0A2J7PUU8</accession>
<dbReference type="InParanoid" id="A0A2J7PUU8"/>
<evidence type="ECO:0000313" key="2">
    <source>
        <dbReference type="Proteomes" id="UP000235965"/>
    </source>
</evidence>